<keyword evidence="1" id="KW-0812">Transmembrane</keyword>
<evidence type="ECO:0000313" key="3">
    <source>
        <dbReference type="Proteomes" id="UP000529946"/>
    </source>
</evidence>
<dbReference type="PROSITE" id="PS51257">
    <property type="entry name" value="PROKAR_LIPOPROTEIN"/>
    <property type="match status" value="1"/>
</dbReference>
<feature type="transmembrane region" description="Helical" evidence="1">
    <location>
        <begin position="92"/>
        <end position="112"/>
    </location>
</feature>
<dbReference type="EMBL" id="JACIDM010000002">
    <property type="protein sequence ID" value="MBB4082980.1"/>
    <property type="molecule type" value="Genomic_DNA"/>
</dbReference>
<evidence type="ECO:0000313" key="2">
    <source>
        <dbReference type="EMBL" id="MBB4082980.1"/>
    </source>
</evidence>
<protein>
    <submittedName>
        <fullName evidence="2">Uncharacterized protein</fullName>
    </submittedName>
</protein>
<dbReference type="RefSeq" id="WP_183204123.1">
    <property type="nucleotide sequence ID" value="NZ_BAAAER010000001.1"/>
</dbReference>
<accession>A0A7W6NP27</accession>
<dbReference type="AlphaFoldDB" id="A0A7W6NP27"/>
<feature type="transmembrane region" description="Helical" evidence="1">
    <location>
        <begin position="21"/>
        <end position="44"/>
    </location>
</feature>
<organism evidence="2 3">
    <name type="scientific">Brevundimonas lenta</name>
    <dbReference type="NCBI Taxonomy" id="424796"/>
    <lineage>
        <taxon>Bacteria</taxon>
        <taxon>Pseudomonadati</taxon>
        <taxon>Pseudomonadota</taxon>
        <taxon>Alphaproteobacteria</taxon>
        <taxon>Caulobacterales</taxon>
        <taxon>Caulobacteraceae</taxon>
        <taxon>Brevundimonas</taxon>
    </lineage>
</organism>
<feature type="transmembrane region" description="Helical" evidence="1">
    <location>
        <begin position="64"/>
        <end position="85"/>
    </location>
</feature>
<keyword evidence="1" id="KW-1133">Transmembrane helix</keyword>
<reference evidence="2 3" key="1">
    <citation type="submission" date="2020-08" db="EMBL/GenBank/DDBJ databases">
        <title>Genomic Encyclopedia of Type Strains, Phase IV (KMG-IV): sequencing the most valuable type-strain genomes for metagenomic binning, comparative biology and taxonomic classification.</title>
        <authorList>
            <person name="Goeker M."/>
        </authorList>
    </citation>
    <scope>NUCLEOTIDE SEQUENCE [LARGE SCALE GENOMIC DNA]</scope>
    <source>
        <strain evidence="2 3">DSM 23960</strain>
    </source>
</reference>
<gene>
    <name evidence="2" type="ORF">GGR12_001846</name>
</gene>
<evidence type="ECO:0000256" key="1">
    <source>
        <dbReference type="SAM" id="Phobius"/>
    </source>
</evidence>
<keyword evidence="1" id="KW-0472">Membrane</keyword>
<proteinExistence type="predicted"/>
<keyword evidence="3" id="KW-1185">Reference proteome</keyword>
<sequence length="315" mass="33868">MDKFTGRRRATWQSKLPPWPFVIVAFVLAGVGCWLAGPLFSGIVFGDGTNGGRAMVWMKTASNIVLPAVLVGVAVGALLNAIYLAPAGRHGALMWTALLVGLGVIVGAPASVARGFVADKVGYEMRLQTSAAEARAESRRSEADLNHRLGLLLHNNPFEPSRLAAEDGLEDARKAIAGHRDLIAAARRDYGPGQVKARAALAGAIVGEMDREAVLDRFDEAAGPRKALMERIWAAHDRIIALREDELAALSANRSGWRKAPGGAEITSRPLLVRIRRIEAGLDQVFDEVRTAEIELAQLDYETDAGIDRVLKAAK</sequence>
<name>A0A7W6NP27_9CAUL</name>
<dbReference type="Proteomes" id="UP000529946">
    <property type="component" value="Unassembled WGS sequence"/>
</dbReference>
<comment type="caution">
    <text evidence="2">The sequence shown here is derived from an EMBL/GenBank/DDBJ whole genome shotgun (WGS) entry which is preliminary data.</text>
</comment>